<feature type="site" description="Important for catalytic activity" evidence="7">
    <location>
        <position position="219"/>
    </location>
</feature>
<dbReference type="PANTHER" id="PTHR30518:SF2">
    <property type="entry name" value="ENDOLYTIC MUREIN TRANSGLYCOSYLASE"/>
    <property type="match status" value="1"/>
</dbReference>
<reference evidence="9 10" key="1">
    <citation type="submission" date="2024-09" db="EMBL/GenBank/DDBJ databases">
        <authorList>
            <person name="Sun Q."/>
            <person name="Mori K."/>
        </authorList>
    </citation>
    <scope>NUCLEOTIDE SEQUENCE [LARGE SCALE GENOMIC DNA]</scope>
    <source>
        <strain evidence="9 10">ATCC 51285</strain>
    </source>
</reference>
<keyword evidence="5 7" id="KW-0456">Lyase</keyword>
<evidence type="ECO:0000313" key="10">
    <source>
        <dbReference type="Proteomes" id="UP001589628"/>
    </source>
</evidence>
<dbReference type="Pfam" id="PF02618">
    <property type="entry name" value="YceG"/>
    <property type="match status" value="1"/>
</dbReference>
<proteinExistence type="inferred from homology"/>
<protein>
    <recommendedName>
        <fullName evidence="7">Endolytic murein transglycosylase</fullName>
        <ecNumber evidence="7">4.2.2.29</ecNumber>
    </recommendedName>
    <alternativeName>
        <fullName evidence="7">Peptidoglycan lytic transglycosylase</fullName>
    </alternativeName>
    <alternativeName>
        <fullName evidence="7">Peptidoglycan polymerization terminase</fullName>
    </alternativeName>
</protein>
<evidence type="ECO:0000256" key="2">
    <source>
        <dbReference type="ARBA" id="ARBA00022692"/>
    </source>
</evidence>
<comment type="similarity">
    <text evidence="7">Belongs to the transglycosylase MltG family.</text>
</comment>
<evidence type="ECO:0000313" key="9">
    <source>
        <dbReference type="EMBL" id="MFB9885129.1"/>
    </source>
</evidence>
<keyword evidence="1 7" id="KW-1003">Cell membrane</keyword>
<dbReference type="InterPro" id="IPR003770">
    <property type="entry name" value="MLTG-like"/>
</dbReference>
<evidence type="ECO:0000256" key="8">
    <source>
        <dbReference type="SAM" id="Coils"/>
    </source>
</evidence>
<keyword evidence="7" id="KW-0997">Cell inner membrane</keyword>
<dbReference type="CDD" id="cd08010">
    <property type="entry name" value="MltG_like"/>
    <property type="match status" value="1"/>
</dbReference>
<comment type="function">
    <text evidence="7">Functions as a peptidoglycan terminase that cleaves nascent peptidoglycan strands endolytically to terminate their elongation.</text>
</comment>
<dbReference type="RefSeq" id="WP_035461343.1">
    <property type="nucleotide sequence ID" value="NZ_JBHLZN010000001.1"/>
</dbReference>
<dbReference type="EC" id="4.2.2.29" evidence="7"/>
<keyword evidence="3 7" id="KW-1133">Transmembrane helix</keyword>
<accession>A0ABV5Z768</accession>
<dbReference type="EMBL" id="JBHLZN010000001">
    <property type="protein sequence ID" value="MFB9885129.1"/>
    <property type="molecule type" value="Genomic_DNA"/>
</dbReference>
<dbReference type="Gene3D" id="3.30.160.60">
    <property type="entry name" value="Classic Zinc Finger"/>
    <property type="match status" value="1"/>
</dbReference>
<sequence>MLILWVMRLLLLALLLLISGAYAWQWALNQLNAPMPLTSEEEVYWLKPGDGLYQVADELKQRGWFAYPELLVWHKRLLQPGGTIKTGEYAVRKGTSALELVEMLHKGKVLEYRVTLVEGFTFKQFLQTLHAEPKLKKTLAGVSDGAIMERIGATGEHPEGRFFPDTYTYHASMTDLDILKQSYQRMQQTLEQAWAGRQPNLPYKNAYEALIMASIIEKETGVASEREQIAGVFVRRLQKGMRLQTDPTVIYGLGERFKGNLTRQHLREPTPYNTYTINGLPPTPIAMPGKASLYAAVNPAEGKALYFVASGDGGHVFSNNLNEHNNAVQRYLRKLRENKAEASDEEQQ</sequence>
<keyword evidence="10" id="KW-1185">Reference proteome</keyword>
<keyword evidence="2 7" id="KW-0812">Transmembrane</keyword>
<feature type="coiled-coil region" evidence="8">
    <location>
        <begin position="321"/>
        <end position="348"/>
    </location>
</feature>
<evidence type="ECO:0000256" key="1">
    <source>
        <dbReference type="ARBA" id="ARBA00022475"/>
    </source>
</evidence>
<keyword evidence="4 7" id="KW-0472">Membrane</keyword>
<comment type="caution">
    <text evidence="9">The sequence shown here is derived from an EMBL/GenBank/DDBJ whole genome shotgun (WGS) entry which is preliminary data.</text>
</comment>
<dbReference type="PANTHER" id="PTHR30518">
    <property type="entry name" value="ENDOLYTIC MUREIN TRANSGLYCOSYLASE"/>
    <property type="match status" value="1"/>
</dbReference>
<comment type="catalytic activity">
    <reaction evidence="7">
        <text>a peptidoglycan chain = a peptidoglycan chain with N-acetyl-1,6-anhydromuramyl-[peptide] at the reducing end + a peptidoglycan chain with N-acetylglucosamine at the non-reducing end.</text>
        <dbReference type="EC" id="4.2.2.29"/>
    </reaction>
</comment>
<evidence type="ECO:0000256" key="3">
    <source>
        <dbReference type="ARBA" id="ARBA00022989"/>
    </source>
</evidence>
<dbReference type="NCBIfam" id="TIGR00247">
    <property type="entry name" value="endolytic transglycosylase MltG"/>
    <property type="match status" value="1"/>
</dbReference>
<gene>
    <name evidence="7 9" type="primary">mltG</name>
    <name evidence="9" type="ORF">ACFFLH_01710</name>
</gene>
<evidence type="ECO:0000256" key="6">
    <source>
        <dbReference type="ARBA" id="ARBA00023316"/>
    </source>
</evidence>
<dbReference type="Gene3D" id="3.30.1490.480">
    <property type="entry name" value="Endolytic murein transglycosylase"/>
    <property type="match status" value="1"/>
</dbReference>
<name>A0ABV5Z768_9GAMM</name>
<evidence type="ECO:0000256" key="7">
    <source>
        <dbReference type="HAMAP-Rule" id="MF_02065"/>
    </source>
</evidence>
<keyword evidence="8" id="KW-0175">Coiled coil</keyword>
<dbReference type="HAMAP" id="MF_02065">
    <property type="entry name" value="MltG"/>
    <property type="match status" value="1"/>
</dbReference>
<evidence type="ECO:0000256" key="4">
    <source>
        <dbReference type="ARBA" id="ARBA00023136"/>
    </source>
</evidence>
<evidence type="ECO:0000256" key="5">
    <source>
        <dbReference type="ARBA" id="ARBA00023239"/>
    </source>
</evidence>
<organism evidence="9 10">
    <name type="scientific">Balneatrix alpica</name>
    <dbReference type="NCBI Taxonomy" id="75684"/>
    <lineage>
        <taxon>Bacteria</taxon>
        <taxon>Pseudomonadati</taxon>
        <taxon>Pseudomonadota</taxon>
        <taxon>Gammaproteobacteria</taxon>
        <taxon>Oceanospirillales</taxon>
        <taxon>Balneatrichaceae</taxon>
        <taxon>Balneatrix</taxon>
    </lineage>
</organism>
<dbReference type="Proteomes" id="UP001589628">
    <property type="component" value="Unassembled WGS sequence"/>
</dbReference>
<keyword evidence="6 7" id="KW-0961">Cell wall biogenesis/degradation</keyword>